<keyword evidence="3" id="KW-1185">Reference proteome</keyword>
<sequence>MSYGLEIYLLDVAATRALVGSRDDHFLESIRTKHGDQLRRDDDYFSDEIEEGAPTAYAALHAVIHGGPFSTGRSHTFQYGYAYKRLCSVTGSFLDNDRFSPFRGDWLSEVDKGMRELGITAVSVDSFLGADGFPASLPIGFPPSCGEWTPDQIAEALEQFEVAERAIAQGKDAPPVDSEVRRGVMQCVSWLRSAQAQPGFGLIGFCA</sequence>
<evidence type="ECO:0000259" key="1">
    <source>
        <dbReference type="Pfam" id="PF24740"/>
    </source>
</evidence>
<dbReference type="Proteomes" id="UP000246410">
    <property type="component" value="Unassembled WGS sequence"/>
</dbReference>
<evidence type="ECO:0000313" key="2">
    <source>
        <dbReference type="EMBL" id="PWV70439.1"/>
    </source>
</evidence>
<proteinExistence type="predicted"/>
<comment type="caution">
    <text evidence="2">The sequence shown here is derived from an EMBL/GenBank/DDBJ whole genome shotgun (WGS) entry which is preliminary data.</text>
</comment>
<accession>A0A317N639</accession>
<gene>
    <name evidence="2" type="ORF">DFR69_113153</name>
</gene>
<evidence type="ECO:0000313" key="3">
    <source>
        <dbReference type="Proteomes" id="UP000246410"/>
    </source>
</evidence>
<name>A0A317N639_9NOCA</name>
<organism evidence="2 3">
    <name type="scientific">Nocardia neocaledoniensis</name>
    <dbReference type="NCBI Taxonomy" id="236511"/>
    <lineage>
        <taxon>Bacteria</taxon>
        <taxon>Bacillati</taxon>
        <taxon>Actinomycetota</taxon>
        <taxon>Actinomycetes</taxon>
        <taxon>Mycobacteriales</taxon>
        <taxon>Nocardiaceae</taxon>
        <taxon>Nocardia</taxon>
    </lineage>
</organism>
<dbReference type="RefSeq" id="WP_110040699.1">
    <property type="nucleotide sequence ID" value="NZ_QGTL01000013.1"/>
</dbReference>
<protein>
    <recommendedName>
        <fullName evidence="1">DUF7691 domain-containing protein</fullName>
    </recommendedName>
</protein>
<reference evidence="2 3" key="1">
    <citation type="submission" date="2018-05" db="EMBL/GenBank/DDBJ databases">
        <title>Genomic Encyclopedia of Type Strains, Phase IV (KMG-IV): sequencing the most valuable type-strain genomes for metagenomic binning, comparative biology and taxonomic classification.</title>
        <authorList>
            <person name="Goeker M."/>
        </authorList>
    </citation>
    <scope>NUCLEOTIDE SEQUENCE [LARGE SCALE GENOMIC DNA]</scope>
    <source>
        <strain evidence="2 3">DSM 44717</strain>
    </source>
</reference>
<feature type="domain" description="DUF7691" evidence="1">
    <location>
        <begin position="1"/>
        <end position="206"/>
    </location>
</feature>
<dbReference type="Pfam" id="PF24740">
    <property type="entry name" value="DUF7691"/>
    <property type="match status" value="1"/>
</dbReference>
<dbReference type="InterPro" id="IPR056108">
    <property type="entry name" value="DUF7691"/>
</dbReference>
<dbReference type="AlphaFoldDB" id="A0A317N639"/>
<dbReference type="EMBL" id="QGTL01000013">
    <property type="protein sequence ID" value="PWV70439.1"/>
    <property type="molecule type" value="Genomic_DNA"/>
</dbReference>